<evidence type="ECO:0000256" key="3">
    <source>
        <dbReference type="ARBA" id="ARBA00022729"/>
    </source>
</evidence>
<proteinExistence type="inferred from homology"/>
<comment type="similarity">
    <text evidence="2">Belongs to the SusD family.</text>
</comment>
<dbReference type="InterPro" id="IPR012944">
    <property type="entry name" value="SusD_RagB_dom"/>
</dbReference>
<evidence type="ECO:0000259" key="7">
    <source>
        <dbReference type="Pfam" id="PF14322"/>
    </source>
</evidence>
<comment type="subcellular location">
    <subcellularLocation>
        <location evidence="1">Cell outer membrane</location>
    </subcellularLocation>
</comment>
<name>A0ABY6JBD0_9BACT</name>
<accession>A0ABY6JBD0</accession>
<keyword evidence="9" id="KW-1185">Reference proteome</keyword>
<dbReference type="Gene3D" id="1.25.40.390">
    <property type="match status" value="1"/>
</dbReference>
<organism evidence="8 9">
    <name type="scientific">Chitinophaga horti</name>
    <dbReference type="NCBI Taxonomy" id="2920382"/>
    <lineage>
        <taxon>Bacteria</taxon>
        <taxon>Pseudomonadati</taxon>
        <taxon>Bacteroidota</taxon>
        <taxon>Chitinophagia</taxon>
        <taxon>Chitinophagales</taxon>
        <taxon>Chitinophagaceae</taxon>
        <taxon>Chitinophaga</taxon>
    </lineage>
</organism>
<evidence type="ECO:0000313" key="9">
    <source>
        <dbReference type="Proteomes" id="UP001162741"/>
    </source>
</evidence>
<dbReference type="Pfam" id="PF07980">
    <property type="entry name" value="SusD_RagB"/>
    <property type="match status" value="1"/>
</dbReference>
<feature type="domain" description="SusD-like N-terminal" evidence="7">
    <location>
        <begin position="83"/>
        <end position="238"/>
    </location>
</feature>
<keyword evidence="4" id="KW-0472">Membrane</keyword>
<evidence type="ECO:0000256" key="5">
    <source>
        <dbReference type="ARBA" id="ARBA00023237"/>
    </source>
</evidence>
<feature type="domain" description="RagB/SusD" evidence="6">
    <location>
        <begin position="361"/>
        <end position="620"/>
    </location>
</feature>
<dbReference type="RefSeq" id="WP_264283560.1">
    <property type="nucleotide sequence ID" value="NZ_CP107006.1"/>
</dbReference>
<evidence type="ECO:0000259" key="6">
    <source>
        <dbReference type="Pfam" id="PF07980"/>
    </source>
</evidence>
<gene>
    <name evidence="8" type="ORF">MKQ68_12330</name>
</gene>
<evidence type="ECO:0000256" key="2">
    <source>
        <dbReference type="ARBA" id="ARBA00006275"/>
    </source>
</evidence>
<dbReference type="InterPro" id="IPR033985">
    <property type="entry name" value="SusD-like_N"/>
</dbReference>
<sequence>MKNVLKHITHNTTIAAMLAVGAVCMMPSCSKSFLKPEPTTFLEPDATFTTRGGLDAAVATADRHLRSYWTYFEYTDLSLPISTEYMFSDVAVASKTDDGNIFVDIATRLTPTDLPERVSYFWNETYNGIKYANTVLTYIDGVKEFDEATKNQYRGRAMFHRAFRYLALCFQFKDVPLVTQILKKPKVDYQTTSREAILQMITSDMEKAVEWVPEQRNMSLVGLVNKGACRQLLIKCYLATKQYDKAIEQADILINNSGYSLMTANFGNFIAPYSTTWPVTRNVIWDLHRPENKAISANRETIMVMLNRNGVDAGVKMNTMRNWLPWLDGTNTLAPDGKQAVRYVATSNSIFRAQYDYTHALGRGIAHIRPTHYATNSVWYVNGVNDATDLRHNSTVGNWARVDSMKYNDPSSTWFGRNVRLYHPTTNALLCADTIRCFFDWPHYKYYVEDPLETQARNEANHRGGAGDWYLYRLAETYLLRAEAKFYKGDPTAVNDVNIIRQRAGCTQLFTTVTIGDIMDERARELNMEEWRFTEMSRVSYCLAHSGKPDEWGNTYNPETLDQNSYWYQRIQHHNNYYNKGKAVVRNRAYTMAPHNINWPIPQYAIDANGGRKLHQNPNYSGYDPSVTMFTSWEEAVADESK</sequence>
<dbReference type="Proteomes" id="UP001162741">
    <property type="component" value="Chromosome"/>
</dbReference>
<dbReference type="EMBL" id="CP107006">
    <property type="protein sequence ID" value="UYQ95887.1"/>
    <property type="molecule type" value="Genomic_DNA"/>
</dbReference>
<reference evidence="8" key="1">
    <citation type="submission" date="2022-10" db="EMBL/GenBank/DDBJ databases">
        <title>Chitinophaga sp. nov., isolated from soil.</title>
        <authorList>
            <person name="Jeon C.O."/>
        </authorList>
    </citation>
    <scope>NUCLEOTIDE SEQUENCE</scope>
    <source>
        <strain evidence="8">R8</strain>
    </source>
</reference>
<evidence type="ECO:0000256" key="1">
    <source>
        <dbReference type="ARBA" id="ARBA00004442"/>
    </source>
</evidence>
<keyword evidence="5" id="KW-0998">Cell outer membrane</keyword>
<keyword evidence="3" id="KW-0732">Signal</keyword>
<dbReference type="Pfam" id="PF14322">
    <property type="entry name" value="SusD-like_3"/>
    <property type="match status" value="1"/>
</dbReference>
<evidence type="ECO:0000313" key="8">
    <source>
        <dbReference type="EMBL" id="UYQ95887.1"/>
    </source>
</evidence>
<dbReference type="SUPFAM" id="SSF48452">
    <property type="entry name" value="TPR-like"/>
    <property type="match status" value="1"/>
</dbReference>
<protein>
    <submittedName>
        <fullName evidence="8">RagB/SusD family nutrient uptake outer membrane protein</fullName>
    </submittedName>
</protein>
<dbReference type="InterPro" id="IPR011990">
    <property type="entry name" value="TPR-like_helical_dom_sf"/>
</dbReference>
<evidence type="ECO:0000256" key="4">
    <source>
        <dbReference type="ARBA" id="ARBA00023136"/>
    </source>
</evidence>